<dbReference type="Pfam" id="PF00172">
    <property type="entry name" value="Zn_clus"/>
    <property type="match status" value="1"/>
</dbReference>
<dbReference type="InterPro" id="IPR001138">
    <property type="entry name" value="Zn2Cys6_DnaBD"/>
</dbReference>
<evidence type="ECO:0000256" key="2">
    <source>
        <dbReference type="ARBA" id="ARBA00023242"/>
    </source>
</evidence>
<feature type="compositionally biased region" description="Polar residues" evidence="3">
    <location>
        <begin position="847"/>
        <end position="857"/>
    </location>
</feature>
<dbReference type="InterPro" id="IPR007219">
    <property type="entry name" value="XnlR_reg_dom"/>
</dbReference>
<dbReference type="PROSITE" id="PS50048">
    <property type="entry name" value="ZN2_CY6_FUNGAL_2"/>
    <property type="match status" value="1"/>
</dbReference>
<feature type="compositionally biased region" description="Pro residues" evidence="3">
    <location>
        <begin position="904"/>
        <end position="920"/>
    </location>
</feature>
<dbReference type="PANTHER" id="PTHR46910:SF38">
    <property type="entry name" value="ZN(2)-C6 FUNGAL-TYPE DOMAIN-CONTAINING PROTEIN"/>
    <property type="match status" value="1"/>
</dbReference>
<keyword evidence="6" id="KW-1185">Reference proteome</keyword>
<dbReference type="SMART" id="SM00066">
    <property type="entry name" value="GAL4"/>
    <property type="match status" value="1"/>
</dbReference>
<keyword evidence="2" id="KW-0539">Nucleus</keyword>
<dbReference type="SMART" id="SM00906">
    <property type="entry name" value="Fungal_trans"/>
    <property type="match status" value="1"/>
</dbReference>
<accession>A0A8E2B049</accession>
<gene>
    <name evidence="5" type="ORF">OBBRIDRAFT_791396</name>
</gene>
<feature type="region of interest" description="Disordered" evidence="3">
    <location>
        <begin position="140"/>
        <end position="162"/>
    </location>
</feature>
<feature type="region of interest" description="Disordered" evidence="3">
    <location>
        <begin position="1"/>
        <end position="56"/>
    </location>
</feature>
<evidence type="ECO:0000313" key="6">
    <source>
        <dbReference type="Proteomes" id="UP000250043"/>
    </source>
</evidence>
<dbReference type="GO" id="GO:0000981">
    <property type="term" value="F:DNA-binding transcription factor activity, RNA polymerase II-specific"/>
    <property type="evidence" value="ECO:0007669"/>
    <property type="project" value="InterPro"/>
</dbReference>
<evidence type="ECO:0000313" key="5">
    <source>
        <dbReference type="EMBL" id="OCH92284.1"/>
    </source>
</evidence>
<proteinExistence type="predicted"/>
<dbReference type="CDD" id="cd00067">
    <property type="entry name" value="GAL4"/>
    <property type="match status" value="1"/>
</dbReference>
<dbReference type="PROSITE" id="PS00463">
    <property type="entry name" value="ZN2_CY6_FUNGAL_1"/>
    <property type="match status" value="1"/>
</dbReference>
<protein>
    <recommendedName>
        <fullName evidence="4">Zn(2)-C6 fungal-type domain-containing protein</fullName>
    </recommendedName>
</protein>
<dbReference type="InterPro" id="IPR050987">
    <property type="entry name" value="AtrR-like"/>
</dbReference>
<dbReference type="PANTHER" id="PTHR46910">
    <property type="entry name" value="TRANSCRIPTION FACTOR PDR1"/>
    <property type="match status" value="1"/>
</dbReference>
<name>A0A8E2B049_9APHY</name>
<dbReference type="OrthoDB" id="4456959at2759"/>
<dbReference type="CDD" id="cd12148">
    <property type="entry name" value="fungal_TF_MHR"/>
    <property type="match status" value="1"/>
</dbReference>
<organism evidence="5 6">
    <name type="scientific">Obba rivulosa</name>
    <dbReference type="NCBI Taxonomy" id="1052685"/>
    <lineage>
        <taxon>Eukaryota</taxon>
        <taxon>Fungi</taxon>
        <taxon>Dikarya</taxon>
        <taxon>Basidiomycota</taxon>
        <taxon>Agaricomycotina</taxon>
        <taxon>Agaricomycetes</taxon>
        <taxon>Polyporales</taxon>
        <taxon>Gelatoporiaceae</taxon>
        <taxon>Obba</taxon>
    </lineage>
</organism>
<dbReference type="EMBL" id="KV722371">
    <property type="protein sequence ID" value="OCH92284.1"/>
    <property type="molecule type" value="Genomic_DNA"/>
</dbReference>
<sequence>MQRDDTWASNNTPMVIALEGTASPKPLHSSAERMQHSPDDDVQDPSSSMSASRKRKLQRACDYCRKRKTKCDGPRMRDSFCTNCKQNRRECTYIEGSKPRGPPKAYVTGLEDRIERLEMLLRRLRPEADFSAELGPPVVRDSWKYQDSSPPSPHLRRTSSVSIHRKPSLLSFSSTASLPPCDCTGHCPHVQSAENQPTYLQAGSGNAAKRNPSRKRASTSEFALESDFDSSSSVGSDSDEIDELGEMSLVQGTKQMMLTLRGLEPAEGPPDEHIPGTQYRFHGKSSSSKLVTTTREFKQQHMAELAKDFGDLRGPYSPNEFATRRMFFWKPPAWEIKWEGANNLSSLLPYLSARFPPLDLAEILIDVYFKHSNNIFPLLHRPTFERHWREGLHTRDSWFASVCMSIFGIASRWCDDPRVLPTKLAEGEDAEGNAPSEVGWKYIDAAMEVHRRCRSVIIPATLFEVQTFSLIGMYLRGTVAHSVSWLYLSIGVRKAQDVGAHRKKVYGRKSTVEEELWKRAFWHLVVFDRVGSMLIGRPCASRQEDIDLDLPVEVDDEYWENEDPELAFRQPPDKPSKISFFVSWIKLSQIIARALETFYAVGRNPGSLTYMLLFWRPDWRQEILAQLNEQLLQWVDSVPEHLKWTPTMENNTFASQGASLMTLYHLVQIICYRPFITLPRVLFRSSFQHQHPLDVPNQPDFARSALAICVNAAKAGTDILVVQTQRGMSNVNNVVQSSFMYAGVFLVGLWTIVTREKQESGGATPRERKRETVQAMVSFLDYLAKLVKMLDEYSSRWELASEISEEIKASLPSLQGPGLTSFLGPTSIPARRASHSGAHQSDPADLTSPQNTQQRPTASLPKRRSQHFGIPSSPAPGIWPFAPDEQDELALHMPYSRPPGAAHPAPPPPRPAPTSAPPNPTFRAESLDALSHVLLSDYLVNRDFRAVYEDARFASVGGQLDFGARTLWGGPPPAAHVPGSDSGQAGGVQQAHAPPVKNEAVEDVQLGVYQQRTYSFVPGIAEAGARGVSPAGEPARDWSGFVSGWEPWRPAGAPYPAM</sequence>
<evidence type="ECO:0000259" key="4">
    <source>
        <dbReference type="PROSITE" id="PS50048"/>
    </source>
</evidence>
<dbReference type="GO" id="GO:0006351">
    <property type="term" value="P:DNA-templated transcription"/>
    <property type="evidence" value="ECO:0007669"/>
    <property type="project" value="InterPro"/>
</dbReference>
<dbReference type="GO" id="GO:0003677">
    <property type="term" value="F:DNA binding"/>
    <property type="evidence" value="ECO:0007669"/>
    <property type="project" value="InterPro"/>
</dbReference>
<dbReference type="Gene3D" id="4.10.240.10">
    <property type="entry name" value="Zn(2)-C6 fungal-type DNA-binding domain"/>
    <property type="match status" value="1"/>
</dbReference>
<dbReference type="GO" id="GO:0008270">
    <property type="term" value="F:zinc ion binding"/>
    <property type="evidence" value="ECO:0007669"/>
    <property type="project" value="InterPro"/>
</dbReference>
<feature type="compositionally biased region" description="Low complexity" evidence="3">
    <location>
        <begin position="220"/>
        <end position="236"/>
    </location>
</feature>
<dbReference type="Pfam" id="PF04082">
    <property type="entry name" value="Fungal_trans"/>
    <property type="match status" value="1"/>
</dbReference>
<dbReference type="AlphaFoldDB" id="A0A8E2B049"/>
<feature type="compositionally biased region" description="Basic and acidic residues" evidence="3">
    <location>
        <begin position="30"/>
        <end position="39"/>
    </location>
</feature>
<feature type="domain" description="Zn(2)-C6 fungal-type" evidence="4">
    <location>
        <begin position="60"/>
        <end position="93"/>
    </location>
</feature>
<evidence type="ECO:0000256" key="1">
    <source>
        <dbReference type="ARBA" id="ARBA00022723"/>
    </source>
</evidence>
<dbReference type="InterPro" id="IPR036864">
    <property type="entry name" value="Zn2-C6_fun-type_DNA-bd_sf"/>
</dbReference>
<feature type="region of interest" description="Disordered" evidence="3">
    <location>
        <begin position="201"/>
        <end position="240"/>
    </location>
</feature>
<dbReference type="SUPFAM" id="SSF57701">
    <property type="entry name" value="Zn2/Cys6 DNA-binding domain"/>
    <property type="match status" value="1"/>
</dbReference>
<dbReference type="Proteomes" id="UP000250043">
    <property type="component" value="Unassembled WGS sequence"/>
</dbReference>
<evidence type="ECO:0000256" key="3">
    <source>
        <dbReference type="SAM" id="MobiDB-lite"/>
    </source>
</evidence>
<reference evidence="5 6" key="1">
    <citation type="submission" date="2016-07" db="EMBL/GenBank/DDBJ databases">
        <title>Draft genome of the white-rot fungus Obba rivulosa 3A-2.</title>
        <authorList>
            <consortium name="DOE Joint Genome Institute"/>
            <person name="Miettinen O."/>
            <person name="Riley R."/>
            <person name="Acob R."/>
            <person name="Barry K."/>
            <person name="Cullen D."/>
            <person name="De Vries R."/>
            <person name="Hainaut M."/>
            <person name="Hatakka A."/>
            <person name="Henrissat B."/>
            <person name="Hilden K."/>
            <person name="Kuo R."/>
            <person name="Labutti K."/>
            <person name="Lipzen A."/>
            <person name="Makela M.R."/>
            <person name="Sandor L."/>
            <person name="Spatafora J.W."/>
            <person name="Grigoriev I.V."/>
            <person name="Hibbett D.S."/>
        </authorList>
    </citation>
    <scope>NUCLEOTIDE SEQUENCE [LARGE SCALE GENOMIC DNA]</scope>
    <source>
        <strain evidence="5 6">3A-2</strain>
    </source>
</reference>
<feature type="region of interest" description="Disordered" evidence="3">
    <location>
        <begin position="814"/>
        <end position="923"/>
    </location>
</feature>
<keyword evidence="1" id="KW-0479">Metal-binding</keyword>